<name>A0A8W7P117_ANOCL</name>
<dbReference type="AlphaFoldDB" id="A0A8W7P117"/>
<accession>A0A8W7P117</accession>
<proteinExistence type="predicted"/>
<reference evidence="2" key="1">
    <citation type="submission" date="2022-08" db="UniProtKB">
        <authorList>
            <consortium name="EnsemblMetazoa"/>
        </authorList>
    </citation>
    <scope>IDENTIFICATION</scope>
</reference>
<evidence type="ECO:0000256" key="1">
    <source>
        <dbReference type="SAM" id="MobiDB-lite"/>
    </source>
</evidence>
<organism evidence="2">
    <name type="scientific">Anopheles coluzzii</name>
    <name type="common">African malaria mosquito</name>
    <dbReference type="NCBI Taxonomy" id="1518534"/>
    <lineage>
        <taxon>Eukaryota</taxon>
        <taxon>Metazoa</taxon>
        <taxon>Ecdysozoa</taxon>
        <taxon>Arthropoda</taxon>
        <taxon>Hexapoda</taxon>
        <taxon>Insecta</taxon>
        <taxon>Pterygota</taxon>
        <taxon>Neoptera</taxon>
        <taxon>Endopterygota</taxon>
        <taxon>Diptera</taxon>
        <taxon>Nematocera</taxon>
        <taxon>Culicoidea</taxon>
        <taxon>Culicidae</taxon>
        <taxon>Anophelinae</taxon>
        <taxon>Anopheles</taxon>
    </lineage>
</organism>
<protein>
    <submittedName>
        <fullName evidence="2">Uncharacterized protein</fullName>
    </submittedName>
</protein>
<sequence length="152" mass="17284">MTRFVYPAHPQRVQSMKISTQSSGPDSPYPRTLEAIENHIGHRQNVARVLIAVKISYRHPGGEGRVDDGQKPITRLLMIVSPHSVTLERSRLRTISGVPFCGASSKTRWVGRDSITCSGDEDHVTLLVVIISCYYYYYYYHHHNNAPQEFVL</sequence>
<feature type="region of interest" description="Disordered" evidence="1">
    <location>
        <begin position="1"/>
        <end position="28"/>
    </location>
</feature>
<dbReference type="EnsemblMetazoa" id="ACOM023470-RA">
    <property type="protein sequence ID" value="ACOM023470-PA.1"/>
    <property type="gene ID" value="ACOM023470"/>
</dbReference>
<feature type="compositionally biased region" description="Polar residues" evidence="1">
    <location>
        <begin position="12"/>
        <end position="25"/>
    </location>
</feature>
<dbReference type="Proteomes" id="UP000075882">
    <property type="component" value="Unassembled WGS sequence"/>
</dbReference>
<evidence type="ECO:0000313" key="2">
    <source>
        <dbReference type="EnsemblMetazoa" id="ACOM023470-PA.1"/>
    </source>
</evidence>